<dbReference type="AlphaFoldDB" id="A0A2G9SAE9"/>
<dbReference type="Gene3D" id="3.40.50.300">
    <property type="entry name" value="P-loop containing nucleotide triphosphate hydrolases"/>
    <property type="match status" value="1"/>
</dbReference>
<sequence length="310" mass="34159">MPIIANAARPRGGFLQSKSHHRDCFAASLLLQMVCLHFLNSHEDMDWTQLDVHPRIISAVIKANIKSAKDLLIFSIGDLQQVTQLSITDIYDLQKAASAALQKHSALTALQLYTEKSRFPAQHQKLSLGCGVLNNLLRGGLPLVGITELAGESSAGKTQIALQLCLTVQYPETYGGLGAGAVYICTEDAFPNKRLLQLIKSQHKLRTDVAADVVRKIRFGDHVFIEHAADIVSYNDVGRDMLTECITKKLPILLLRGQVRLIIIDSIAALFRCEFAAKDAVVKAKHIQTIGAKLHQLSRDFTTPVFCINQ</sequence>
<dbReference type="PROSITE" id="PS50162">
    <property type="entry name" value="RECA_2"/>
    <property type="match status" value="1"/>
</dbReference>
<dbReference type="InterPro" id="IPR013632">
    <property type="entry name" value="Rad51_C"/>
</dbReference>
<dbReference type="GO" id="GO:0000722">
    <property type="term" value="P:telomere maintenance via recombination"/>
    <property type="evidence" value="ECO:0007669"/>
    <property type="project" value="TreeGrafter"/>
</dbReference>
<evidence type="ECO:0000256" key="9">
    <source>
        <dbReference type="ARBA" id="ARBA00023242"/>
    </source>
</evidence>
<accession>A0A2G9SAE9</accession>
<evidence type="ECO:0000256" key="3">
    <source>
        <dbReference type="ARBA" id="ARBA00022741"/>
    </source>
</evidence>
<keyword evidence="8" id="KW-0234">DNA repair</keyword>
<evidence type="ECO:0000256" key="6">
    <source>
        <dbReference type="ARBA" id="ARBA00023125"/>
    </source>
</evidence>
<dbReference type="CDD" id="cd19491">
    <property type="entry name" value="XRCC3"/>
    <property type="match status" value="1"/>
</dbReference>
<dbReference type="OrthoDB" id="1861185at2759"/>
<dbReference type="SUPFAM" id="SSF52540">
    <property type="entry name" value="P-loop containing nucleoside triphosphate hydrolases"/>
    <property type="match status" value="1"/>
</dbReference>
<evidence type="ECO:0000256" key="7">
    <source>
        <dbReference type="ARBA" id="ARBA00023172"/>
    </source>
</evidence>
<feature type="domain" description="RecA family profile 1" evidence="10">
    <location>
        <begin position="122"/>
        <end position="310"/>
    </location>
</feature>
<keyword evidence="3" id="KW-0547">Nucleotide-binding</keyword>
<dbReference type="GO" id="GO:0140664">
    <property type="term" value="F:ATP-dependent DNA damage sensor activity"/>
    <property type="evidence" value="ECO:0007669"/>
    <property type="project" value="InterPro"/>
</dbReference>
<evidence type="ECO:0000256" key="4">
    <source>
        <dbReference type="ARBA" id="ARBA00022763"/>
    </source>
</evidence>
<dbReference type="PIRSF" id="PIRSF005856">
    <property type="entry name" value="Rad51"/>
    <property type="match status" value="1"/>
</dbReference>
<dbReference type="GO" id="GO:0071140">
    <property type="term" value="P:resolution of mitotic recombination intermediates"/>
    <property type="evidence" value="ECO:0007669"/>
    <property type="project" value="TreeGrafter"/>
</dbReference>
<dbReference type="EMBL" id="KV925708">
    <property type="protein sequence ID" value="PIO37087.1"/>
    <property type="molecule type" value="Genomic_DNA"/>
</dbReference>
<dbReference type="PANTHER" id="PTHR46487:SF1">
    <property type="entry name" value="DNA REPAIR PROTEIN XRCC3"/>
    <property type="match status" value="1"/>
</dbReference>
<dbReference type="InterPro" id="IPR058766">
    <property type="entry name" value="HHH_XRCC3_RAD51B"/>
</dbReference>
<feature type="non-terminal residue" evidence="11">
    <location>
        <position position="310"/>
    </location>
</feature>
<keyword evidence="4" id="KW-0227">DNA damage</keyword>
<protein>
    <recommendedName>
        <fullName evidence="10">RecA family profile 1 domain-containing protein</fullName>
    </recommendedName>
</protein>
<evidence type="ECO:0000256" key="1">
    <source>
        <dbReference type="ARBA" id="ARBA00004123"/>
    </source>
</evidence>
<name>A0A2G9SAE9_AQUCT</name>
<evidence type="ECO:0000259" key="10">
    <source>
        <dbReference type="PROSITE" id="PS50162"/>
    </source>
</evidence>
<evidence type="ECO:0000256" key="5">
    <source>
        <dbReference type="ARBA" id="ARBA00022840"/>
    </source>
</evidence>
<proteinExistence type="inferred from homology"/>
<keyword evidence="12" id="KW-1185">Reference proteome</keyword>
<evidence type="ECO:0000256" key="2">
    <source>
        <dbReference type="ARBA" id="ARBA00007095"/>
    </source>
</evidence>
<keyword evidence="9" id="KW-0539">Nucleus</keyword>
<dbReference type="GO" id="GO:0045003">
    <property type="term" value="P:double-strand break repair via synthesis-dependent strand annealing"/>
    <property type="evidence" value="ECO:0007669"/>
    <property type="project" value="TreeGrafter"/>
</dbReference>
<keyword evidence="6" id="KW-0238">DNA-binding</keyword>
<dbReference type="Pfam" id="PF08423">
    <property type="entry name" value="Rad51"/>
    <property type="match status" value="1"/>
</dbReference>
<organism evidence="11 12">
    <name type="scientific">Aquarana catesbeiana</name>
    <name type="common">American bullfrog</name>
    <name type="synonym">Rana catesbeiana</name>
    <dbReference type="NCBI Taxonomy" id="8400"/>
    <lineage>
        <taxon>Eukaryota</taxon>
        <taxon>Metazoa</taxon>
        <taxon>Chordata</taxon>
        <taxon>Craniata</taxon>
        <taxon>Vertebrata</taxon>
        <taxon>Euteleostomi</taxon>
        <taxon>Amphibia</taxon>
        <taxon>Batrachia</taxon>
        <taxon>Anura</taxon>
        <taxon>Neobatrachia</taxon>
        <taxon>Ranoidea</taxon>
        <taxon>Ranidae</taxon>
        <taxon>Aquarana</taxon>
    </lineage>
</organism>
<dbReference type="Pfam" id="PF26169">
    <property type="entry name" value="HHH_XRCC3_RpoA"/>
    <property type="match status" value="1"/>
</dbReference>
<dbReference type="GO" id="GO:0000400">
    <property type="term" value="F:four-way junction DNA binding"/>
    <property type="evidence" value="ECO:0007669"/>
    <property type="project" value="TreeGrafter"/>
</dbReference>
<dbReference type="InterPro" id="IPR020588">
    <property type="entry name" value="RecA_ATP-bd"/>
</dbReference>
<evidence type="ECO:0000313" key="11">
    <source>
        <dbReference type="EMBL" id="PIO37087.1"/>
    </source>
</evidence>
<reference evidence="12" key="1">
    <citation type="journal article" date="2017" name="Nat. Commun.">
        <title>The North American bullfrog draft genome provides insight into hormonal regulation of long noncoding RNA.</title>
        <authorList>
            <person name="Hammond S.A."/>
            <person name="Warren R.L."/>
            <person name="Vandervalk B.P."/>
            <person name="Kucuk E."/>
            <person name="Khan H."/>
            <person name="Gibb E.A."/>
            <person name="Pandoh P."/>
            <person name="Kirk H."/>
            <person name="Zhao Y."/>
            <person name="Jones M."/>
            <person name="Mungall A.J."/>
            <person name="Coope R."/>
            <person name="Pleasance S."/>
            <person name="Moore R.A."/>
            <person name="Holt R.A."/>
            <person name="Round J.M."/>
            <person name="Ohora S."/>
            <person name="Walle B.V."/>
            <person name="Veldhoen N."/>
            <person name="Helbing C.C."/>
            <person name="Birol I."/>
        </authorList>
    </citation>
    <scope>NUCLEOTIDE SEQUENCE [LARGE SCALE GENOMIC DNA]</scope>
</reference>
<gene>
    <name evidence="11" type="ORF">AB205_0144530</name>
</gene>
<dbReference type="InterPro" id="IPR027417">
    <property type="entry name" value="P-loop_NTPase"/>
</dbReference>
<comment type="similarity">
    <text evidence="2">Belongs to the RecA family. RAD51 subfamily.</text>
</comment>
<comment type="subcellular location">
    <subcellularLocation>
        <location evidence="1">Nucleus</location>
    </subcellularLocation>
</comment>
<evidence type="ECO:0000313" key="12">
    <source>
        <dbReference type="Proteomes" id="UP000228934"/>
    </source>
</evidence>
<dbReference type="InterPro" id="IPR016467">
    <property type="entry name" value="DNA_recomb/repair_RecA-like"/>
</dbReference>
<dbReference type="InterPro" id="IPR047348">
    <property type="entry name" value="XRCC3-like_C"/>
</dbReference>
<dbReference type="GO" id="GO:0005657">
    <property type="term" value="C:replication fork"/>
    <property type="evidence" value="ECO:0007669"/>
    <property type="project" value="TreeGrafter"/>
</dbReference>
<dbReference type="Proteomes" id="UP000228934">
    <property type="component" value="Unassembled WGS sequence"/>
</dbReference>
<dbReference type="PANTHER" id="PTHR46487">
    <property type="entry name" value="DNA REPAIR PROTEIN XRCC3"/>
    <property type="match status" value="1"/>
</dbReference>
<keyword evidence="7" id="KW-0233">DNA recombination</keyword>
<evidence type="ECO:0000256" key="8">
    <source>
        <dbReference type="ARBA" id="ARBA00023204"/>
    </source>
</evidence>
<dbReference type="GO" id="GO:0090656">
    <property type="term" value="P:t-circle formation"/>
    <property type="evidence" value="ECO:0007669"/>
    <property type="project" value="TreeGrafter"/>
</dbReference>
<dbReference type="GO" id="GO:0033065">
    <property type="term" value="C:Rad51C-XRCC3 complex"/>
    <property type="evidence" value="ECO:0007669"/>
    <property type="project" value="TreeGrafter"/>
</dbReference>
<keyword evidence="5" id="KW-0067">ATP-binding</keyword>
<dbReference type="GO" id="GO:0005524">
    <property type="term" value="F:ATP binding"/>
    <property type="evidence" value="ECO:0007669"/>
    <property type="project" value="UniProtKB-KW"/>
</dbReference>